<evidence type="ECO:0000313" key="8">
    <source>
        <dbReference type="Proteomes" id="UP000193685"/>
    </source>
</evidence>
<name>A0A1Y2FDU5_PROLT</name>
<evidence type="ECO:0000313" key="7">
    <source>
        <dbReference type="EMBL" id="ORY82091.1"/>
    </source>
</evidence>
<dbReference type="GO" id="GO:0008270">
    <property type="term" value="F:zinc ion binding"/>
    <property type="evidence" value="ECO:0007669"/>
    <property type="project" value="UniProtKB-KW"/>
</dbReference>
<organism evidence="7 8">
    <name type="scientific">Protomyces lactucae-debilis</name>
    <dbReference type="NCBI Taxonomy" id="2754530"/>
    <lineage>
        <taxon>Eukaryota</taxon>
        <taxon>Fungi</taxon>
        <taxon>Dikarya</taxon>
        <taxon>Ascomycota</taxon>
        <taxon>Taphrinomycotina</taxon>
        <taxon>Taphrinomycetes</taxon>
        <taxon>Taphrinales</taxon>
        <taxon>Protomycetaceae</taxon>
        <taxon>Protomyces</taxon>
    </lineage>
</organism>
<keyword evidence="1" id="KW-0479">Metal-binding</keyword>
<feature type="compositionally biased region" description="Low complexity" evidence="5">
    <location>
        <begin position="588"/>
        <end position="600"/>
    </location>
</feature>
<feature type="region of interest" description="Disordered" evidence="5">
    <location>
        <begin position="174"/>
        <end position="195"/>
    </location>
</feature>
<feature type="region of interest" description="Disordered" evidence="5">
    <location>
        <begin position="585"/>
        <end position="619"/>
    </location>
</feature>
<evidence type="ECO:0000256" key="3">
    <source>
        <dbReference type="ARBA" id="ARBA00022833"/>
    </source>
</evidence>
<gene>
    <name evidence="7" type="ORF">BCR37DRAFT_380025</name>
</gene>
<evidence type="ECO:0000256" key="5">
    <source>
        <dbReference type="SAM" id="MobiDB-lite"/>
    </source>
</evidence>
<proteinExistence type="predicted"/>
<evidence type="ECO:0000256" key="4">
    <source>
        <dbReference type="PROSITE-ProRule" id="PRU00134"/>
    </source>
</evidence>
<feature type="region of interest" description="Disordered" evidence="5">
    <location>
        <begin position="540"/>
        <end position="568"/>
    </location>
</feature>
<dbReference type="Pfam" id="PF01753">
    <property type="entry name" value="zf-MYND"/>
    <property type="match status" value="1"/>
</dbReference>
<keyword evidence="2 4" id="KW-0863">Zinc-finger</keyword>
<evidence type="ECO:0000256" key="1">
    <source>
        <dbReference type="ARBA" id="ARBA00022723"/>
    </source>
</evidence>
<dbReference type="InterPro" id="IPR002893">
    <property type="entry name" value="Znf_MYND"/>
</dbReference>
<evidence type="ECO:0000259" key="6">
    <source>
        <dbReference type="PROSITE" id="PS50865"/>
    </source>
</evidence>
<dbReference type="EMBL" id="MCFI01000010">
    <property type="protein sequence ID" value="ORY82091.1"/>
    <property type="molecule type" value="Genomic_DNA"/>
</dbReference>
<dbReference type="AlphaFoldDB" id="A0A1Y2FDU5"/>
<accession>A0A1Y2FDU5</accession>
<sequence length="666" mass="72489">MSVIGEHEYRGIQIGISWKALDGQRGYLYLDYNNSLSSSSSLVTYWLSPRSREWKNINRRAALEVLAIDTERLNQKGRDAGPGEILRYDTGPAKIELGSGVCKIGIWTMTYIRNEEKLIAVSISALKSRLVASAVVSGSTVDEQVSDALLDRLMTVPNIVEALQDKVKVAKGKEAPQAKIQGSQKSEKGKAVQAGTVDSSADKSARLAKAVEHLKLLWQRMKTVSSLSDADFPREMTIMLSEMTAAQRDSFFILTGVFIEEVIMELMRGLVNDAAAFGKDPVAAKSALSVGEFVRIWDTLQEGNASPDVRKAAKECFDALSSGLTTVQDRVEIKEVLAELQSEIDERYPAARAMVNGKSKGKGKGKQAMSKAGQNAMEDAMDWLRTLWTRANNDLAIQEHEVGTFLEVCIQTLPEEIKVAFDKLNIDKAALAAAMRSEIQEARPLARDTGVPSDTLDLTRTPKPGKPSKAMLHAVSDLRSIVTASLRQGGFSKLEVPALIQSAIKTMPPSTKEYYENLGVNMNDAATLYWLEYQREHSANGESAGTKGITASKKSNAQGKGKHDNRSATTSALVEGMMEAARGSMSIGATPAAPAASSGAKNKQEVQRPAPAGPLPDTPSTTVPTNLCVVCYDQARFECSRCHAKYCSETCQRDDWAHHKPLCKKV</sequence>
<evidence type="ECO:0000256" key="2">
    <source>
        <dbReference type="ARBA" id="ARBA00022771"/>
    </source>
</evidence>
<dbReference type="SUPFAM" id="SSF144232">
    <property type="entry name" value="HIT/MYND zinc finger-like"/>
    <property type="match status" value="1"/>
</dbReference>
<dbReference type="RefSeq" id="XP_040725225.1">
    <property type="nucleotide sequence ID" value="XM_040869402.1"/>
</dbReference>
<comment type="caution">
    <text evidence="7">The sequence shown here is derived from an EMBL/GenBank/DDBJ whole genome shotgun (WGS) entry which is preliminary data.</text>
</comment>
<feature type="domain" description="MYND-type" evidence="6">
    <location>
        <begin position="628"/>
        <end position="663"/>
    </location>
</feature>
<dbReference type="Gene3D" id="6.10.140.2220">
    <property type="match status" value="1"/>
</dbReference>
<dbReference type="Proteomes" id="UP000193685">
    <property type="component" value="Unassembled WGS sequence"/>
</dbReference>
<protein>
    <recommendedName>
        <fullName evidence="6">MYND-type domain-containing protein</fullName>
    </recommendedName>
</protein>
<keyword evidence="3" id="KW-0862">Zinc</keyword>
<dbReference type="PROSITE" id="PS50865">
    <property type="entry name" value="ZF_MYND_2"/>
    <property type="match status" value="1"/>
</dbReference>
<reference evidence="7 8" key="1">
    <citation type="submission" date="2016-07" db="EMBL/GenBank/DDBJ databases">
        <title>Pervasive Adenine N6-methylation of Active Genes in Fungi.</title>
        <authorList>
            <consortium name="DOE Joint Genome Institute"/>
            <person name="Mondo S.J."/>
            <person name="Dannebaum R.O."/>
            <person name="Kuo R.C."/>
            <person name="Labutti K."/>
            <person name="Haridas S."/>
            <person name="Kuo A."/>
            <person name="Salamov A."/>
            <person name="Ahrendt S.R."/>
            <person name="Lipzen A."/>
            <person name="Sullivan W."/>
            <person name="Andreopoulos W.B."/>
            <person name="Clum A."/>
            <person name="Lindquist E."/>
            <person name="Daum C."/>
            <person name="Ramamoorthy G.K."/>
            <person name="Gryganskyi A."/>
            <person name="Culley D."/>
            <person name="Magnuson J.K."/>
            <person name="James T.Y."/>
            <person name="O'Malley M.A."/>
            <person name="Stajich J.E."/>
            <person name="Spatafora J.W."/>
            <person name="Visel A."/>
            <person name="Grigoriev I.V."/>
        </authorList>
    </citation>
    <scope>NUCLEOTIDE SEQUENCE [LARGE SCALE GENOMIC DNA]</scope>
    <source>
        <strain evidence="7 8">12-1054</strain>
    </source>
</reference>
<dbReference type="OrthoDB" id="341421at2759"/>
<feature type="region of interest" description="Disordered" evidence="5">
    <location>
        <begin position="446"/>
        <end position="469"/>
    </location>
</feature>
<dbReference type="GeneID" id="63786001"/>
<keyword evidence="8" id="KW-1185">Reference proteome</keyword>